<dbReference type="Pfam" id="PF00753">
    <property type="entry name" value="Lactamase_B"/>
    <property type="match status" value="1"/>
</dbReference>
<name>A0A450WHV2_9GAMM</name>
<dbReference type="HAMAP" id="MF_01374">
    <property type="entry name" value="Glyoxalase_2"/>
    <property type="match status" value="1"/>
</dbReference>
<dbReference type="AlphaFoldDB" id="A0A450WHV2"/>
<dbReference type="InterPro" id="IPR035680">
    <property type="entry name" value="Clx_II_MBL"/>
</dbReference>
<protein>
    <recommendedName>
        <fullName evidence="7">Hydroxyacylglutathione hydrolase</fullName>
        <ecNumber evidence="7">3.1.2.6</ecNumber>
    </recommendedName>
    <alternativeName>
        <fullName evidence="7">Glyoxalase II</fullName>
        <shortName evidence="7">Glx II</shortName>
    </alternativeName>
</protein>
<feature type="binding site" evidence="7">
    <location>
        <position position="55"/>
    </location>
    <ligand>
        <name>Zn(2+)</name>
        <dbReference type="ChEBI" id="CHEBI:29105"/>
        <label>1</label>
    </ligand>
</feature>
<proteinExistence type="inferred from homology"/>
<dbReference type="EMBL" id="CAADFL010000429">
    <property type="protein sequence ID" value="VFK16607.1"/>
    <property type="molecule type" value="Genomic_DNA"/>
</dbReference>
<evidence type="ECO:0000313" key="11">
    <source>
        <dbReference type="EMBL" id="VFK16607.1"/>
    </source>
</evidence>
<feature type="domain" description="Metallo-beta-lactamase" evidence="8">
    <location>
        <begin position="12"/>
        <end position="169"/>
    </location>
</feature>
<dbReference type="SMART" id="SM00849">
    <property type="entry name" value="Lactamase_B"/>
    <property type="match status" value="1"/>
</dbReference>
<comment type="cofactor">
    <cofactor evidence="7">
        <name>Zn(2+)</name>
        <dbReference type="ChEBI" id="CHEBI:29105"/>
    </cofactor>
    <text evidence="7">Binds 2 Zn(2+) ions per subunit.</text>
</comment>
<comment type="catalytic activity">
    <reaction evidence="1 7">
        <text>an S-(2-hydroxyacyl)glutathione + H2O = a 2-hydroxy carboxylate + glutathione + H(+)</text>
        <dbReference type="Rhea" id="RHEA:21864"/>
        <dbReference type="ChEBI" id="CHEBI:15377"/>
        <dbReference type="ChEBI" id="CHEBI:15378"/>
        <dbReference type="ChEBI" id="CHEBI:57925"/>
        <dbReference type="ChEBI" id="CHEBI:58896"/>
        <dbReference type="ChEBI" id="CHEBI:71261"/>
        <dbReference type="EC" id="3.1.2.6"/>
    </reaction>
</comment>
<feature type="binding site" evidence="7">
    <location>
        <position position="114"/>
    </location>
    <ligand>
        <name>Zn(2+)</name>
        <dbReference type="ChEBI" id="CHEBI:29105"/>
        <label>1</label>
    </ligand>
</feature>
<dbReference type="CDD" id="cd07723">
    <property type="entry name" value="hydroxyacylglutathione_hydrolase_MBL-fold"/>
    <property type="match status" value="1"/>
</dbReference>
<feature type="binding site" evidence="7">
    <location>
        <position position="57"/>
    </location>
    <ligand>
        <name>Zn(2+)</name>
        <dbReference type="ChEBI" id="CHEBI:29105"/>
        <label>1</label>
    </ligand>
</feature>
<keyword evidence="6 7" id="KW-0862">Zinc</keyword>
<dbReference type="UniPathway" id="UPA00619">
    <property type="reaction ID" value="UER00676"/>
</dbReference>
<feature type="binding site" evidence="7">
    <location>
        <position position="169"/>
    </location>
    <ligand>
        <name>Zn(2+)</name>
        <dbReference type="ChEBI" id="CHEBI:29105"/>
        <label>2</label>
    </ligand>
</feature>
<dbReference type="GO" id="GO:0046872">
    <property type="term" value="F:metal ion binding"/>
    <property type="evidence" value="ECO:0007669"/>
    <property type="project" value="UniProtKB-KW"/>
</dbReference>
<feature type="binding site" evidence="7">
    <location>
        <position position="60"/>
    </location>
    <ligand>
        <name>Zn(2+)</name>
        <dbReference type="ChEBI" id="CHEBI:29105"/>
        <label>2</label>
    </ligand>
</feature>
<evidence type="ECO:0000256" key="4">
    <source>
        <dbReference type="ARBA" id="ARBA00022723"/>
    </source>
</evidence>
<feature type="binding site" evidence="7">
    <location>
        <position position="59"/>
    </location>
    <ligand>
        <name>Zn(2+)</name>
        <dbReference type="ChEBI" id="CHEBI:29105"/>
        <label>2</label>
    </ligand>
</feature>
<dbReference type="EMBL" id="CAADFA010000442">
    <property type="protein sequence ID" value="VFJ66997.1"/>
    <property type="molecule type" value="Genomic_DNA"/>
</dbReference>
<organism evidence="11">
    <name type="scientific">Candidatus Kentrum sp. FM</name>
    <dbReference type="NCBI Taxonomy" id="2126340"/>
    <lineage>
        <taxon>Bacteria</taxon>
        <taxon>Pseudomonadati</taxon>
        <taxon>Pseudomonadota</taxon>
        <taxon>Gammaproteobacteria</taxon>
        <taxon>Candidatus Kentrum</taxon>
    </lineage>
</organism>
<dbReference type="GO" id="GO:0019243">
    <property type="term" value="P:methylglyoxal catabolic process to D-lactate via S-lactoyl-glutathione"/>
    <property type="evidence" value="ECO:0007669"/>
    <property type="project" value="UniProtKB-UniRule"/>
</dbReference>
<evidence type="ECO:0000256" key="5">
    <source>
        <dbReference type="ARBA" id="ARBA00022801"/>
    </source>
</evidence>
<evidence type="ECO:0000256" key="3">
    <source>
        <dbReference type="ARBA" id="ARBA00006759"/>
    </source>
</evidence>
<gene>
    <name evidence="7" type="primary">gloB</name>
    <name evidence="9" type="ORF">BECKFM1743A_GA0114220_104312</name>
    <name evidence="11" type="ORF">BECKFM1743B_GA0114221_104292</name>
    <name evidence="10" type="ORF">BECKFM1743C_GA0114222_104422</name>
</gene>
<reference evidence="11" key="1">
    <citation type="submission" date="2019-02" db="EMBL/GenBank/DDBJ databases">
        <authorList>
            <person name="Gruber-Vodicka R. H."/>
            <person name="Seah K. B. B."/>
        </authorList>
    </citation>
    <scope>NUCLEOTIDE SEQUENCE</scope>
    <source>
        <strain evidence="9">BECK_BZ163</strain>
        <strain evidence="11">BECK_BZ164</strain>
        <strain evidence="10">BECK_BZ165</strain>
    </source>
</reference>
<dbReference type="EC" id="3.1.2.6" evidence="7"/>
<feature type="binding site" evidence="7">
    <location>
        <position position="131"/>
    </location>
    <ligand>
        <name>Zn(2+)</name>
        <dbReference type="ChEBI" id="CHEBI:29105"/>
        <label>2</label>
    </ligand>
</feature>
<dbReference type="PANTHER" id="PTHR43705:SF1">
    <property type="entry name" value="HYDROXYACYLGLUTATHIONE HYDROLASE GLOB"/>
    <property type="match status" value="1"/>
</dbReference>
<comment type="function">
    <text evidence="7">Thiolesterase that catalyzes the hydrolysis of S-D-lactoyl-glutathione to form glutathione and D-lactic acid.</text>
</comment>
<dbReference type="PANTHER" id="PTHR43705">
    <property type="entry name" value="HYDROXYACYLGLUTATHIONE HYDROLASE"/>
    <property type="match status" value="1"/>
</dbReference>
<comment type="similarity">
    <text evidence="3 7">Belongs to the metallo-beta-lactamase superfamily. Glyoxalase II family.</text>
</comment>
<dbReference type="EMBL" id="CAADEZ010000431">
    <property type="protein sequence ID" value="VFJ66950.1"/>
    <property type="molecule type" value="Genomic_DNA"/>
</dbReference>
<accession>A0A450WHV2</accession>
<keyword evidence="5 7" id="KW-0378">Hydrolase</keyword>
<dbReference type="GO" id="GO:0004416">
    <property type="term" value="F:hydroxyacylglutathione hydrolase activity"/>
    <property type="evidence" value="ECO:0007669"/>
    <property type="project" value="UniProtKB-UniRule"/>
</dbReference>
<evidence type="ECO:0000256" key="7">
    <source>
        <dbReference type="HAMAP-Rule" id="MF_01374"/>
    </source>
</evidence>
<evidence type="ECO:0000256" key="2">
    <source>
        <dbReference type="ARBA" id="ARBA00004963"/>
    </source>
</evidence>
<evidence type="ECO:0000256" key="6">
    <source>
        <dbReference type="ARBA" id="ARBA00022833"/>
    </source>
</evidence>
<sequence>MPHITAISSFIDNYIWQIRESGATAAAFVDPGEAMPVLRVLEQEGITPTAILLTHHHLDHVGGVSELVARYPDIRVFGPGQESIPTVNRPVGEGDLAQIPGTGLSFRVMAVPGHTKGHVAYYGHDALFCGDTLFSVGCGRLFEGTPGQMHASLQRIAALPGNTPVYCAHEYTLDNIRFAKWVEPENMDLLVRETQAFAKIDRDTPTVPSTLAEELATNPFLRCEVPAVIAAAERRAGRELPNAVEVFAAVRRWKDEMN</sequence>
<dbReference type="InterPro" id="IPR017782">
    <property type="entry name" value="Hydroxyacylglutathione_Hdrlase"/>
</dbReference>
<dbReference type="InterPro" id="IPR001279">
    <property type="entry name" value="Metallo-B-lactamas"/>
</dbReference>
<evidence type="ECO:0000313" key="10">
    <source>
        <dbReference type="EMBL" id="VFJ66997.1"/>
    </source>
</evidence>
<evidence type="ECO:0000259" key="8">
    <source>
        <dbReference type="SMART" id="SM00849"/>
    </source>
</evidence>
<dbReference type="InterPro" id="IPR032282">
    <property type="entry name" value="HAGH_C"/>
</dbReference>
<evidence type="ECO:0000256" key="1">
    <source>
        <dbReference type="ARBA" id="ARBA00001623"/>
    </source>
</evidence>
<dbReference type="Gene3D" id="3.60.15.10">
    <property type="entry name" value="Ribonuclease Z/Hydroxyacylglutathione hydrolase-like"/>
    <property type="match status" value="1"/>
</dbReference>
<dbReference type="Pfam" id="PF16123">
    <property type="entry name" value="HAGH_C"/>
    <property type="match status" value="1"/>
</dbReference>
<feature type="binding site" evidence="7">
    <location>
        <position position="131"/>
    </location>
    <ligand>
        <name>Zn(2+)</name>
        <dbReference type="ChEBI" id="CHEBI:29105"/>
        <label>1</label>
    </ligand>
</feature>
<evidence type="ECO:0000313" key="9">
    <source>
        <dbReference type="EMBL" id="VFJ66950.1"/>
    </source>
</evidence>
<keyword evidence="4 7" id="KW-0479">Metal-binding</keyword>
<dbReference type="InterPro" id="IPR036866">
    <property type="entry name" value="RibonucZ/Hydroxyglut_hydro"/>
</dbReference>
<dbReference type="SUPFAM" id="SSF56281">
    <property type="entry name" value="Metallo-hydrolase/oxidoreductase"/>
    <property type="match status" value="1"/>
</dbReference>
<comment type="subunit">
    <text evidence="7">Monomer.</text>
</comment>
<dbReference type="PIRSF" id="PIRSF005457">
    <property type="entry name" value="Glx"/>
    <property type="match status" value="1"/>
</dbReference>
<dbReference type="NCBIfam" id="TIGR03413">
    <property type="entry name" value="GSH_gloB"/>
    <property type="match status" value="1"/>
</dbReference>
<comment type="pathway">
    <text evidence="2 7">Secondary metabolite metabolism; methylglyoxal degradation; (R)-lactate from methylglyoxal: step 2/2.</text>
</comment>
<dbReference type="InterPro" id="IPR050110">
    <property type="entry name" value="Glyoxalase_II_hydrolase"/>
</dbReference>